<dbReference type="OrthoDB" id="9808348at2"/>
<feature type="domain" description="Translation elongation factor EFTs/EF1B dimerisation" evidence="9">
    <location>
        <begin position="71"/>
        <end position="289"/>
    </location>
</feature>
<evidence type="ECO:0000256" key="2">
    <source>
        <dbReference type="ARBA" id="ARBA00016956"/>
    </source>
</evidence>
<dbReference type="PANTHER" id="PTHR11741">
    <property type="entry name" value="ELONGATION FACTOR TS"/>
    <property type="match status" value="1"/>
</dbReference>
<evidence type="ECO:0000256" key="4">
    <source>
        <dbReference type="ARBA" id="ARBA00022768"/>
    </source>
</evidence>
<name>A0A6N1ALF4_9PROT</name>
<proteinExistence type="inferred from homology"/>
<dbReference type="InterPro" id="IPR009060">
    <property type="entry name" value="UBA-like_sf"/>
</dbReference>
<dbReference type="SUPFAM" id="SSF46934">
    <property type="entry name" value="UBA-like"/>
    <property type="match status" value="1"/>
</dbReference>
<keyword evidence="11" id="KW-1185">Reference proteome</keyword>
<dbReference type="PANTHER" id="PTHR11741:SF0">
    <property type="entry name" value="ELONGATION FACTOR TS, MITOCHONDRIAL"/>
    <property type="match status" value="1"/>
</dbReference>
<reference evidence="10 11" key="1">
    <citation type="submission" date="2020-06" db="EMBL/GenBank/DDBJ databases">
        <title>Complete genome of Azosprillum oryzae KACC14407.</title>
        <authorList>
            <person name="Kim M."/>
            <person name="Park Y.-J."/>
            <person name="Shin J.-H."/>
        </authorList>
    </citation>
    <scope>NUCLEOTIDE SEQUENCE [LARGE SCALE GENOMIC DNA]</scope>
    <source>
        <strain evidence="10 11">KACC 14407</strain>
    </source>
</reference>
<evidence type="ECO:0000259" key="9">
    <source>
        <dbReference type="Pfam" id="PF00889"/>
    </source>
</evidence>
<organism evidence="10 11">
    <name type="scientific">Azospirillum oryzae</name>
    <dbReference type="NCBI Taxonomy" id="286727"/>
    <lineage>
        <taxon>Bacteria</taxon>
        <taxon>Pseudomonadati</taxon>
        <taxon>Pseudomonadota</taxon>
        <taxon>Alphaproteobacteria</taxon>
        <taxon>Rhodospirillales</taxon>
        <taxon>Azospirillaceae</taxon>
        <taxon>Azospirillum</taxon>
    </lineage>
</organism>
<sequence length="310" mass="32230">MAEITASLVKELREKTGAGMMDCKKALNETQGDLEGAVDWLRKKGLAAAAKKSGRVAAEGLVAVATAGTKGAVVEVNAETDFVARNDKFQAFAAKAAELALTSAGDVEALKAATYPGTSHTAQDELTSLIATVGENMNLRRAVTLSVSAGVVVSYVHSAIAPGLGKIGVLVALESTGDTAKLADLGKQIAMHIAAARPDALDIADVDSSSLERERNVLAEQARASGKPEAIIEKMVEGRVRKYYEEVCLLEQTYVIDGETKVRKVVENAAKDIGAPVKVTAFTRFALGEGIEKAQSDFAAEVAAAAGGQG</sequence>
<comment type="subcellular location">
    <subcellularLocation>
        <location evidence="6 8">Cytoplasm</location>
    </subcellularLocation>
</comment>
<accession>A0A6N1ALF4</accession>
<evidence type="ECO:0000256" key="3">
    <source>
        <dbReference type="ARBA" id="ARBA00022490"/>
    </source>
</evidence>
<evidence type="ECO:0000256" key="1">
    <source>
        <dbReference type="ARBA" id="ARBA00005532"/>
    </source>
</evidence>
<dbReference type="Gene3D" id="3.30.479.20">
    <property type="entry name" value="Elongation factor Ts, dimerisation domain"/>
    <property type="match status" value="2"/>
</dbReference>
<dbReference type="InterPro" id="IPR014039">
    <property type="entry name" value="Transl_elong_EFTs/EF1B_dimer"/>
</dbReference>
<dbReference type="CDD" id="cd14275">
    <property type="entry name" value="UBA_EF-Ts"/>
    <property type="match status" value="1"/>
</dbReference>
<dbReference type="InterPro" id="IPR036402">
    <property type="entry name" value="EF-Ts_dimer_sf"/>
</dbReference>
<dbReference type="Proteomes" id="UP000509702">
    <property type="component" value="Chromosome"/>
</dbReference>
<dbReference type="Pfam" id="PF00889">
    <property type="entry name" value="EF_TS"/>
    <property type="match status" value="1"/>
</dbReference>
<dbReference type="FunFam" id="1.10.286.20:FF:000001">
    <property type="entry name" value="Elongation factor Ts"/>
    <property type="match status" value="1"/>
</dbReference>
<dbReference type="InterPro" id="IPR018101">
    <property type="entry name" value="Transl_elong_Ts_CS"/>
</dbReference>
<dbReference type="GO" id="GO:0003746">
    <property type="term" value="F:translation elongation factor activity"/>
    <property type="evidence" value="ECO:0007669"/>
    <property type="project" value="UniProtKB-UniRule"/>
</dbReference>
<comment type="function">
    <text evidence="6 7">Associates with the EF-Tu.GDP complex and induces the exchange of GDP to GTP. It remains bound to the aminoacyl-tRNA.EF-Tu.GTP complex up to the GTP hydrolysis stage on the ribosome.</text>
</comment>
<dbReference type="InterPro" id="IPR001816">
    <property type="entry name" value="Transl_elong_EFTs/EF1B"/>
</dbReference>
<dbReference type="GO" id="GO:0005737">
    <property type="term" value="C:cytoplasm"/>
    <property type="evidence" value="ECO:0007669"/>
    <property type="project" value="UniProtKB-SubCell"/>
</dbReference>
<dbReference type="Gene3D" id="1.10.8.10">
    <property type="entry name" value="DNA helicase RuvA subunit, C-terminal domain"/>
    <property type="match status" value="1"/>
</dbReference>
<dbReference type="PROSITE" id="PS01126">
    <property type="entry name" value="EF_TS_1"/>
    <property type="match status" value="1"/>
</dbReference>
<keyword evidence="3 6" id="KW-0963">Cytoplasm</keyword>
<dbReference type="PROSITE" id="PS01127">
    <property type="entry name" value="EF_TS_2"/>
    <property type="match status" value="1"/>
</dbReference>
<dbReference type="EMBL" id="CP054619">
    <property type="protein sequence ID" value="QKS52333.1"/>
    <property type="molecule type" value="Genomic_DNA"/>
</dbReference>
<gene>
    <name evidence="6" type="primary">tsf</name>
    <name evidence="10" type="ORF">HUE56_18265</name>
</gene>
<evidence type="ECO:0000313" key="11">
    <source>
        <dbReference type="Proteomes" id="UP000509702"/>
    </source>
</evidence>
<protein>
    <recommendedName>
        <fullName evidence="2 6">Elongation factor Ts</fullName>
        <shortName evidence="6">EF-Ts</shortName>
    </recommendedName>
</protein>
<keyword evidence="5 6" id="KW-0648">Protein biosynthesis</keyword>
<dbReference type="FunFam" id="1.10.8.10:FF:000001">
    <property type="entry name" value="Elongation factor Ts"/>
    <property type="match status" value="1"/>
</dbReference>
<comment type="similarity">
    <text evidence="1 6 7">Belongs to the EF-Ts family.</text>
</comment>
<dbReference type="RefSeq" id="WP_149197150.1">
    <property type="nucleotide sequence ID" value="NZ_BSOV01000004.1"/>
</dbReference>
<dbReference type="NCBIfam" id="TIGR00116">
    <property type="entry name" value="tsf"/>
    <property type="match status" value="1"/>
</dbReference>
<feature type="region of interest" description="Involved in Mg(2+) ion dislocation from EF-Tu" evidence="6">
    <location>
        <begin position="80"/>
        <end position="83"/>
    </location>
</feature>
<dbReference type="Gene3D" id="1.10.286.20">
    <property type="match status" value="1"/>
</dbReference>
<evidence type="ECO:0000256" key="6">
    <source>
        <dbReference type="HAMAP-Rule" id="MF_00050"/>
    </source>
</evidence>
<dbReference type="KEGG" id="aoz:HUE56_18265"/>
<dbReference type="AlphaFoldDB" id="A0A6N1ALF4"/>
<evidence type="ECO:0000256" key="5">
    <source>
        <dbReference type="ARBA" id="ARBA00022917"/>
    </source>
</evidence>
<evidence type="ECO:0000256" key="8">
    <source>
        <dbReference type="RuleBase" id="RU000643"/>
    </source>
</evidence>
<dbReference type="SUPFAM" id="SSF54713">
    <property type="entry name" value="Elongation factor Ts (EF-Ts), dimerisation domain"/>
    <property type="match status" value="1"/>
</dbReference>
<evidence type="ECO:0000256" key="7">
    <source>
        <dbReference type="RuleBase" id="RU000642"/>
    </source>
</evidence>
<dbReference type="HAMAP" id="MF_00050">
    <property type="entry name" value="EF_Ts"/>
    <property type="match status" value="1"/>
</dbReference>
<evidence type="ECO:0000313" key="10">
    <source>
        <dbReference type="EMBL" id="QKS52333.1"/>
    </source>
</evidence>
<keyword evidence="4 6" id="KW-0251">Elongation factor</keyword>